<dbReference type="Gene3D" id="3.90.1150.10">
    <property type="entry name" value="Aspartate Aminotransferase, domain 1"/>
    <property type="match status" value="1"/>
</dbReference>
<dbReference type="PANTHER" id="PTHR43094:SF1">
    <property type="entry name" value="AMINOTRANSFERASE CLASS-III"/>
    <property type="match status" value="1"/>
</dbReference>
<dbReference type="SUPFAM" id="SSF53383">
    <property type="entry name" value="PLP-dependent transferases"/>
    <property type="match status" value="1"/>
</dbReference>
<organism evidence="2">
    <name type="scientific">bioreactor metagenome</name>
    <dbReference type="NCBI Taxonomy" id="1076179"/>
    <lineage>
        <taxon>unclassified sequences</taxon>
        <taxon>metagenomes</taxon>
        <taxon>ecological metagenomes</taxon>
    </lineage>
</organism>
<reference evidence="2" key="1">
    <citation type="submission" date="2019-08" db="EMBL/GenBank/DDBJ databases">
        <authorList>
            <person name="Kucharzyk K."/>
            <person name="Murdoch R.W."/>
            <person name="Higgins S."/>
            <person name="Loffler F."/>
        </authorList>
    </citation>
    <scope>NUCLEOTIDE SEQUENCE</scope>
</reference>
<dbReference type="InterPro" id="IPR015422">
    <property type="entry name" value="PyrdxlP-dep_Trfase_small"/>
</dbReference>
<dbReference type="AlphaFoldDB" id="A0A645IQC3"/>
<comment type="similarity">
    <text evidence="1">Belongs to the class-III pyridoxal-phosphate-dependent aminotransferase family.</text>
</comment>
<comment type="caution">
    <text evidence="2">The sequence shown here is derived from an EMBL/GenBank/DDBJ whole genome shotgun (WGS) entry which is preliminary data.</text>
</comment>
<gene>
    <name evidence="2" type="ORF">SDC9_198181</name>
</gene>
<accession>A0A645IQC3</accession>
<protein>
    <submittedName>
        <fullName evidence="2">Uncharacterized protein</fullName>
    </submittedName>
</protein>
<dbReference type="GO" id="GO:0005829">
    <property type="term" value="C:cytosol"/>
    <property type="evidence" value="ECO:0007669"/>
    <property type="project" value="TreeGrafter"/>
</dbReference>
<dbReference type="InterPro" id="IPR015424">
    <property type="entry name" value="PyrdxlP-dep_Trfase"/>
</dbReference>
<dbReference type="PANTHER" id="PTHR43094">
    <property type="entry name" value="AMINOTRANSFERASE"/>
    <property type="match status" value="1"/>
</dbReference>
<name>A0A645IQC3_9ZZZZ</name>
<evidence type="ECO:0000313" key="2">
    <source>
        <dbReference type="EMBL" id="MPN50554.1"/>
    </source>
</evidence>
<sequence length="94" mass="10527">MGDVRGKGLMLGVEFVKDKVTKECFDPSVDFAHKFSHNALEIGLLVNPGIKYDKGQRGDGTLVGPCFEVNKEEIEKFIDMFDRALTKTEKENGF</sequence>
<proteinExistence type="inferred from homology"/>
<dbReference type="EMBL" id="VSSQ01114845">
    <property type="protein sequence ID" value="MPN50554.1"/>
    <property type="molecule type" value="Genomic_DNA"/>
</dbReference>
<evidence type="ECO:0000256" key="1">
    <source>
        <dbReference type="ARBA" id="ARBA00008954"/>
    </source>
</evidence>